<dbReference type="Proteomes" id="UP001524586">
    <property type="component" value="Unassembled WGS sequence"/>
</dbReference>
<feature type="domain" description="SUF system FeS cluster assembly SufBD core" evidence="1">
    <location>
        <begin position="84"/>
        <end position="308"/>
    </location>
</feature>
<keyword evidence="3" id="KW-1185">Reference proteome</keyword>
<dbReference type="InterPro" id="IPR037284">
    <property type="entry name" value="SUF_FeS_clus_asmbl_SufBD_sf"/>
</dbReference>
<gene>
    <name evidence="2" type="ORF">NP596_04345</name>
</gene>
<evidence type="ECO:0000259" key="1">
    <source>
        <dbReference type="Pfam" id="PF01458"/>
    </source>
</evidence>
<evidence type="ECO:0000313" key="2">
    <source>
        <dbReference type="EMBL" id="MCQ8127683.1"/>
    </source>
</evidence>
<dbReference type="InterPro" id="IPR000825">
    <property type="entry name" value="SUF_FeS_clus_asmbl_SufBD_core"/>
</dbReference>
<dbReference type="EMBL" id="JANIBK010000013">
    <property type="protein sequence ID" value="MCQ8127683.1"/>
    <property type="molecule type" value="Genomic_DNA"/>
</dbReference>
<sequence length="311" mass="33646">MPLRDQFFPLLNAAGIDSDVLADPNTAHIVADGQTLVSRQTIPGLTLNIDERGDLTIAEINITRDSRITQPVHLCFGLLQGLGSQHFRIHIHLESGAKAQFIAHGLFANATIVKHSMEKTIAIDEGAELHFMDGHIHGVSGGMEVKTTGKVSVGKHARYSGDFSLTAGRVGKLDFDESVQADDYAVVELVSRIFGHENDLIKINEAVNLNGRFSRSMIKSRVALEGEARADIVGITEGRAEGARGHMDCMEIIKDQAIGQSTPIVKVSHPLAKITHEAAIGTVDKKQMETLIAHGLSPEQATDMIVLGMLR</sequence>
<dbReference type="RefSeq" id="WP_256614027.1">
    <property type="nucleotide sequence ID" value="NZ_JANIBK010000013.1"/>
</dbReference>
<dbReference type="PANTHER" id="PTHR30508:SF6">
    <property type="entry name" value="UPF0051 PROTEIN MJ0034"/>
    <property type="match status" value="1"/>
</dbReference>
<comment type="caution">
    <text evidence="2">The sequence shown here is derived from an EMBL/GenBank/DDBJ whole genome shotgun (WGS) entry which is preliminary data.</text>
</comment>
<dbReference type="Pfam" id="PF01458">
    <property type="entry name" value="SUFBD_core"/>
    <property type="match status" value="1"/>
</dbReference>
<dbReference type="SUPFAM" id="SSF101960">
    <property type="entry name" value="Stabilizer of iron transporter SufD"/>
    <property type="match status" value="1"/>
</dbReference>
<name>A0ABT1U281_9GAMM</name>
<organism evidence="2 3">
    <name type="scientific">Methylomonas rivi</name>
    <dbReference type="NCBI Taxonomy" id="2952226"/>
    <lineage>
        <taxon>Bacteria</taxon>
        <taxon>Pseudomonadati</taxon>
        <taxon>Pseudomonadota</taxon>
        <taxon>Gammaproteobacteria</taxon>
        <taxon>Methylococcales</taxon>
        <taxon>Methylococcaceae</taxon>
        <taxon>Methylomonas</taxon>
    </lineage>
</organism>
<accession>A0ABT1U281</accession>
<protein>
    <submittedName>
        <fullName evidence="2">SufD family Fe-S cluster assembly protein</fullName>
    </submittedName>
</protein>
<evidence type="ECO:0000313" key="3">
    <source>
        <dbReference type="Proteomes" id="UP001524586"/>
    </source>
</evidence>
<dbReference type="InterPro" id="IPR055346">
    <property type="entry name" value="Fe-S_cluster_assembly_SufBD"/>
</dbReference>
<dbReference type="PANTHER" id="PTHR30508">
    <property type="entry name" value="FES CLUSTER ASSEMBLY PROTEIN SUF"/>
    <property type="match status" value="1"/>
</dbReference>
<proteinExistence type="predicted"/>
<reference evidence="2 3" key="1">
    <citation type="submission" date="2022-07" db="EMBL/GenBank/DDBJ databases">
        <title>Methylomonas rivi sp. nov., Methylomonas rosea sp. nov., Methylomonas aureus sp. nov. and Methylomonas subterranea sp. nov., four novel methanotrophs isolated from a freshwater creek and the deep terrestrial subsurface.</title>
        <authorList>
            <person name="Abin C."/>
            <person name="Sankaranarayanan K."/>
            <person name="Garner C."/>
            <person name="Sindelar R."/>
            <person name="Kotary K."/>
            <person name="Garner R."/>
            <person name="Barclay S."/>
            <person name="Lawson P."/>
            <person name="Krumholz L."/>
        </authorList>
    </citation>
    <scope>NUCLEOTIDE SEQUENCE [LARGE SCALE GENOMIC DNA]</scope>
    <source>
        <strain evidence="2 3">WSC-6</strain>
    </source>
</reference>